<feature type="region of interest" description="Disordered" evidence="1">
    <location>
        <begin position="35"/>
        <end position="57"/>
    </location>
</feature>
<protein>
    <submittedName>
        <fullName evidence="2">Uncharacterized protein</fullName>
    </submittedName>
</protein>
<proteinExistence type="predicted"/>
<dbReference type="AlphaFoldDB" id="A0A9P7GHD7"/>
<comment type="caution">
    <text evidence="2">The sequence shown here is derived from an EMBL/GenBank/DDBJ whole genome shotgun (WGS) entry which is preliminary data.</text>
</comment>
<evidence type="ECO:0000256" key="1">
    <source>
        <dbReference type="SAM" id="MobiDB-lite"/>
    </source>
</evidence>
<evidence type="ECO:0000313" key="2">
    <source>
        <dbReference type="EMBL" id="KAG5650619.1"/>
    </source>
</evidence>
<accession>A0A9P7GHD7</accession>
<name>A0A9P7GHD7_9AGAR</name>
<dbReference type="Proteomes" id="UP000717328">
    <property type="component" value="Unassembled WGS sequence"/>
</dbReference>
<dbReference type="EMBL" id="JABCKI010000401">
    <property type="protein sequence ID" value="KAG5650619.1"/>
    <property type="molecule type" value="Genomic_DNA"/>
</dbReference>
<keyword evidence="3" id="KW-1185">Reference proteome</keyword>
<organism evidence="2 3">
    <name type="scientific">Sphagnurus paluster</name>
    <dbReference type="NCBI Taxonomy" id="117069"/>
    <lineage>
        <taxon>Eukaryota</taxon>
        <taxon>Fungi</taxon>
        <taxon>Dikarya</taxon>
        <taxon>Basidiomycota</taxon>
        <taxon>Agaricomycotina</taxon>
        <taxon>Agaricomycetes</taxon>
        <taxon>Agaricomycetidae</taxon>
        <taxon>Agaricales</taxon>
        <taxon>Tricholomatineae</taxon>
        <taxon>Lyophyllaceae</taxon>
        <taxon>Sphagnurus</taxon>
    </lineage>
</organism>
<evidence type="ECO:0000313" key="3">
    <source>
        <dbReference type="Proteomes" id="UP000717328"/>
    </source>
</evidence>
<gene>
    <name evidence="2" type="ORF">H0H81_011633</name>
</gene>
<reference evidence="2" key="2">
    <citation type="submission" date="2021-10" db="EMBL/GenBank/DDBJ databases">
        <title>Phylogenomics reveals ancestral predisposition of the termite-cultivated fungus Termitomyces towards a domesticated lifestyle.</title>
        <authorList>
            <person name="Auxier B."/>
            <person name="Grum-Grzhimaylo A."/>
            <person name="Cardenas M.E."/>
            <person name="Lodge J.D."/>
            <person name="Laessoe T."/>
            <person name="Pedersen O."/>
            <person name="Smith M.E."/>
            <person name="Kuyper T.W."/>
            <person name="Franco-Molano E.A."/>
            <person name="Baroni T.J."/>
            <person name="Aanen D.K."/>
        </authorList>
    </citation>
    <scope>NUCLEOTIDE SEQUENCE</scope>
    <source>
        <strain evidence="2">D49</strain>
    </source>
</reference>
<sequence>MVAPWVDALPEQCFSDVFIHFVAYPSIYEHLPPPSRPPLYQSHHDLTPSPSPQHNPRQAVLHADALAPKPSLAPNTDAIAHTYAHTNTYADTLDAKQPNTNAEPDAQHTRERLFDHADTDTHLAEQREECYTGNAIEQL</sequence>
<reference evidence="2" key="1">
    <citation type="submission" date="2021-02" db="EMBL/GenBank/DDBJ databases">
        <authorList>
            <person name="Nieuwenhuis M."/>
            <person name="Van De Peppel L.J.J."/>
        </authorList>
    </citation>
    <scope>NUCLEOTIDE SEQUENCE</scope>
    <source>
        <strain evidence="2">D49</strain>
    </source>
</reference>